<sequence>MRVILFLIRKEFLQIFRNKSILPLILVMPVIQLFILSYAADFEIRNVRVFWMDDDQSTSSRMLLQKIQASDYFQLVDQSFSPKAADLALEQRKTDLVIHIPQEFEHNLFTEGHADIQLTADAIDGTKAGLGTYYANLLIQDFSRDWLANYGTNIHIQAASMPSIVPTYSFWYNQHLNYKTFMVPGILVMLVTMIGAFISAMNIVREKELGTIEQLNVTPIRKYQFIAGKLIPLWILGLFIFTVGLVVAKLAFHVPIIGSLFLIYGFTAIYLVMILGLGMLISTFTNTQQQAMFISWFFLVIFILMSGLFTPIENMPPWAQNLTLINPIRYFIEVIRLVMLKGAVFQDVSLQFVVIGLYAIIINGLAIWNYRKTV</sequence>
<dbReference type="InterPro" id="IPR000412">
    <property type="entry name" value="ABC_2_transport"/>
</dbReference>
<protein>
    <recommendedName>
        <fullName evidence="8">Transport permease protein</fullName>
    </recommendedName>
</protein>
<comment type="caution">
    <text evidence="10">The sequence shown here is derived from an EMBL/GenBank/DDBJ whole genome shotgun (WGS) entry which is preliminary data.</text>
</comment>
<feature type="transmembrane region" description="Helical" evidence="8">
    <location>
        <begin position="254"/>
        <end position="281"/>
    </location>
</feature>
<keyword evidence="3 8" id="KW-0813">Transport</keyword>
<dbReference type="PANTHER" id="PTHR30294:SF29">
    <property type="entry name" value="MULTIDRUG ABC TRANSPORTER PERMEASE YBHS-RELATED"/>
    <property type="match status" value="1"/>
</dbReference>
<feature type="domain" description="ABC transmembrane type-2" evidence="9">
    <location>
        <begin position="148"/>
        <end position="373"/>
    </location>
</feature>
<keyword evidence="11" id="KW-1185">Reference proteome</keyword>
<dbReference type="Gene3D" id="3.40.1710.10">
    <property type="entry name" value="abc type-2 transporter like domain"/>
    <property type="match status" value="1"/>
</dbReference>
<feature type="transmembrane region" description="Helical" evidence="8">
    <location>
        <begin position="181"/>
        <end position="204"/>
    </location>
</feature>
<dbReference type="PROSITE" id="PS51012">
    <property type="entry name" value="ABC_TM2"/>
    <property type="match status" value="1"/>
</dbReference>
<evidence type="ECO:0000256" key="1">
    <source>
        <dbReference type="ARBA" id="ARBA00004651"/>
    </source>
</evidence>
<evidence type="ECO:0000256" key="2">
    <source>
        <dbReference type="ARBA" id="ARBA00007783"/>
    </source>
</evidence>
<keyword evidence="6 8" id="KW-1133">Transmembrane helix</keyword>
<dbReference type="EMBL" id="JBIPKE010000017">
    <property type="protein sequence ID" value="MFH6984373.1"/>
    <property type="molecule type" value="Genomic_DNA"/>
</dbReference>
<name>A0ABW7NA21_9BACT</name>
<evidence type="ECO:0000256" key="4">
    <source>
        <dbReference type="ARBA" id="ARBA00022475"/>
    </source>
</evidence>
<feature type="transmembrane region" description="Helical" evidence="8">
    <location>
        <begin position="225"/>
        <end position="248"/>
    </location>
</feature>
<proteinExistence type="inferred from homology"/>
<comment type="similarity">
    <text evidence="2 8">Belongs to the ABC-2 integral membrane protein family.</text>
</comment>
<feature type="transmembrane region" description="Helical" evidence="8">
    <location>
        <begin position="21"/>
        <end position="40"/>
    </location>
</feature>
<reference evidence="10 11" key="1">
    <citation type="journal article" date="2013" name="Int. J. Syst. Evol. Microbiol.">
        <title>Marinoscillum luteum sp. nov., isolated from marine sediment.</title>
        <authorList>
            <person name="Cha I.T."/>
            <person name="Park S.J."/>
            <person name="Kim S.J."/>
            <person name="Kim J.G."/>
            <person name="Jung M.Y."/>
            <person name="Shin K.S."/>
            <person name="Kwon K.K."/>
            <person name="Yang S.H."/>
            <person name="Seo Y.S."/>
            <person name="Rhee S.K."/>
        </authorList>
    </citation>
    <scope>NUCLEOTIDE SEQUENCE [LARGE SCALE GENOMIC DNA]</scope>
    <source>
        <strain evidence="10 11">KCTC 23939</strain>
    </source>
</reference>
<keyword evidence="5 8" id="KW-0812">Transmembrane</keyword>
<keyword evidence="4 8" id="KW-1003">Cell membrane</keyword>
<evidence type="ECO:0000313" key="11">
    <source>
        <dbReference type="Proteomes" id="UP001610063"/>
    </source>
</evidence>
<evidence type="ECO:0000256" key="5">
    <source>
        <dbReference type="ARBA" id="ARBA00022692"/>
    </source>
</evidence>
<organism evidence="10 11">
    <name type="scientific">Marinoscillum luteum</name>
    <dbReference type="NCBI Taxonomy" id="861051"/>
    <lineage>
        <taxon>Bacteria</taxon>
        <taxon>Pseudomonadati</taxon>
        <taxon>Bacteroidota</taxon>
        <taxon>Cytophagia</taxon>
        <taxon>Cytophagales</taxon>
        <taxon>Reichenbachiellaceae</taxon>
        <taxon>Marinoscillum</taxon>
    </lineage>
</organism>
<keyword evidence="7 8" id="KW-0472">Membrane</keyword>
<dbReference type="PANTHER" id="PTHR30294">
    <property type="entry name" value="MEMBRANE COMPONENT OF ABC TRANSPORTER YHHJ-RELATED"/>
    <property type="match status" value="1"/>
</dbReference>
<comment type="subcellular location">
    <subcellularLocation>
        <location evidence="1 8">Cell membrane</location>
        <topology evidence="1 8">Multi-pass membrane protein</topology>
    </subcellularLocation>
</comment>
<feature type="transmembrane region" description="Helical" evidence="8">
    <location>
        <begin position="348"/>
        <end position="368"/>
    </location>
</feature>
<evidence type="ECO:0000259" key="9">
    <source>
        <dbReference type="PROSITE" id="PS51012"/>
    </source>
</evidence>
<feature type="transmembrane region" description="Helical" evidence="8">
    <location>
        <begin position="293"/>
        <end position="312"/>
    </location>
</feature>
<evidence type="ECO:0000256" key="7">
    <source>
        <dbReference type="ARBA" id="ARBA00023136"/>
    </source>
</evidence>
<dbReference type="Pfam" id="PF12698">
    <property type="entry name" value="ABC2_membrane_3"/>
    <property type="match status" value="1"/>
</dbReference>
<dbReference type="InterPro" id="IPR047817">
    <property type="entry name" value="ABC2_TM_bact-type"/>
</dbReference>
<dbReference type="Proteomes" id="UP001610063">
    <property type="component" value="Unassembled WGS sequence"/>
</dbReference>
<evidence type="ECO:0000256" key="3">
    <source>
        <dbReference type="ARBA" id="ARBA00022448"/>
    </source>
</evidence>
<evidence type="ECO:0000256" key="6">
    <source>
        <dbReference type="ARBA" id="ARBA00022989"/>
    </source>
</evidence>
<dbReference type="PRINTS" id="PR00164">
    <property type="entry name" value="ABC2TRNSPORT"/>
</dbReference>
<dbReference type="InterPro" id="IPR051449">
    <property type="entry name" value="ABC-2_transporter_component"/>
</dbReference>
<gene>
    <name evidence="10" type="ORF">ACHKAR_13050</name>
</gene>
<evidence type="ECO:0000313" key="10">
    <source>
        <dbReference type="EMBL" id="MFH6984373.1"/>
    </source>
</evidence>
<evidence type="ECO:0000256" key="8">
    <source>
        <dbReference type="RuleBase" id="RU361157"/>
    </source>
</evidence>
<dbReference type="InterPro" id="IPR013525">
    <property type="entry name" value="ABC2_TM"/>
</dbReference>
<dbReference type="RefSeq" id="WP_395417718.1">
    <property type="nucleotide sequence ID" value="NZ_JBIPKE010000017.1"/>
</dbReference>
<accession>A0ABW7NA21</accession>